<dbReference type="AlphaFoldDB" id="A0A533I241"/>
<feature type="region of interest" description="Disordered" evidence="1">
    <location>
        <begin position="438"/>
        <end position="480"/>
    </location>
</feature>
<evidence type="ECO:0000256" key="1">
    <source>
        <dbReference type="SAM" id="MobiDB-lite"/>
    </source>
</evidence>
<keyword evidence="2" id="KW-0732">Signal</keyword>
<feature type="compositionally biased region" description="Polar residues" evidence="1">
    <location>
        <begin position="469"/>
        <end position="480"/>
    </location>
</feature>
<organism evidence="3 4">
    <name type="scientific">Paracoccus denitrificans</name>
    <dbReference type="NCBI Taxonomy" id="266"/>
    <lineage>
        <taxon>Bacteria</taxon>
        <taxon>Pseudomonadati</taxon>
        <taxon>Pseudomonadota</taxon>
        <taxon>Alphaproteobacteria</taxon>
        <taxon>Rhodobacterales</taxon>
        <taxon>Paracoccaceae</taxon>
        <taxon>Paracoccus</taxon>
    </lineage>
</organism>
<reference evidence="3 4" key="1">
    <citation type="journal article" date="2017" name="Nat. Commun.">
        <title>In situ click chemistry generation of cyclooxygenase-2 inhibitors.</title>
        <authorList>
            <person name="Bhardwaj A."/>
            <person name="Kaur J."/>
            <person name="Wuest M."/>
            <person name="Wuest F."/>
        </authorList>
    </citation>
    <scope>NUCLEOTIDE SEQUENCE [LARGE SCALE GENOMIC DNA]</scope>
    <source>
        <strain evidence="3">S2_012_000_R3_94</strain>
    </source>
</reference>
<dbReference type="EMBL" id="VAFL01000011">
    <property type="protein sequence ID" value="TKW65716.1"/>
    <property type="molecule type" value="Genomic_DNA"/>
</dbReference>
<gene>
    <name evidence="3" type="ORF">DI616_13965</name>
</gene>
<feature type="signal peptide" evidence="2">
    <location>
        <begin position="1"/>
        <end position="24"/>
    </location>
</feature>
<protein>
    <submittedName>
        <fullName evidence="3">Peptidoglycan-binding protein</fullName>
    </submittedName>
</protein>
<proteinExistence type="predicted"/>
<feature type="chain" id="PRO_5022033096" evidence="2">
    <location>
        <begin position="25"/>
        <end position="480"/>
    </location>
</feature>
<evidence type="ECO:0000313" key="3">
    <source>
        <dbReference type="EMBL" id="TKW65716.1"/>
    </source>
</evidence>
<dbReference type="Proteomes" id="UP000315344">
    <property type="component" value="Unassembled WGS sequence"/>
</dbReference>
<sequence>MTGKIMKPLAILLLSAAFPGLAAAEDVFIRVEAKRGNDAAIAAAEDWQSRVTGLPAVIFPLGETWTAIGFGPLPREAAEAQMAALKQARSIPADSLLTPAAGVDATALPDAGVDQTGGASIIEAAPDAAGASTAGVTAPEPIVVEPPAPDQFIRLEAFQSRAEADGALTRWRQSIPEAGLWEMPNGWFAIAAGPLSEAAADQWLAALKNGKAIPDDAMITPQPEMGEGVTPGTAPDWPENPEKLPDMPPIADIQDLLIWAGFYDGEVDGQTGPKTRSAIAAAVASQREAADPALALLRLAEERDEWRQDMGLETLNDDHTGLSLTAPTGMIRHERNDRALSIYGPKDESGAALILFSTPGGQQEMTDLTGLVTALGWVPAPDRQISNGRAVLSGQNETHIGRSESRVADGHVEGWVLIWPVGDAANAPRIAAEIADSFTRSQPSAAERQTVDSEVAAGDPTEAGAGETPDSSLPETPAAN</sequence>
<evidence type="ECO:0000313" key="4">
    <source>
        <dbReference type="Proteomes" id="UP000315344"/>
    </source>
</evidence>
<name>A0A533I241_PARDE</name>
<evidence type="ECO:0000256" key="2">
    <source>
        <dbReference type="SAM" id="SignalP"/>
    </source>
</evidence>
<accession>A0A533I241</accession>
<comment type="caution">
    <text evidence="3">The sequence shown here is derived from an EMBL/GenBank/DDBJ whole genome shotgun (WGS) entry which is preliminary data.</text>
</comment>